<comment type="caution">
    <text evidence="1">The sequence shown here is derived from an EMBL/GenBank/DDBJ whole genome shotgun (WGS) entry which is preliminary data.</text>
</comment>
<proteinExistence type="predicted"/>
<gene>
    <name evidence="1" type="ORF">Tci_001748</name>
</gene>
<reference evidence="1" key="1">
    <citation type="journal article" date="2019" name="Sci. Rep.">
        <title>Draft genome of Tanacetum cinerariifolium, the natural source of mosquito coil.</title>
        <authorList>
            <person name="Yamashiro T."/>
            <person name="Shiraishi A."/>
            <person name="Satake H."/>
            <person name="Nakayama K."/>
        </authorList>
    </citation>
    <scope>NUCLEOTIDE SEQUENCE</scope>
</reference>
<protein>
    <submittedName>
        <fullName evidence="1">Uncharacterized protein</fullName>
    </submittedName>
</protein>
<dbReference type="AlphaFoldDB" id="A0A699GJK3"/>
<dbReference type="EMBL" id="BKCJ010000098">
    <property type="protein sequence ID" value="GEU29770.1"/>
    <property type="molecule type" value="Genomic_DNA"/>
</dbReference>
<name>A0A699GJK3_TANCI</name>
<sequence length="194" mass="22485">MYPIDFVILDIKEDRRKPSILRTSFLTTARVEIKFDKGTITLQSGKSKVNFHKWLELFRKFEERKGDTIETLSIVNECLLEWKERIKLHHEKELELDQWRNKMFINKSFVSKDESGKSGSNKNQGGVTDVSLCRSLASPTCSLNLEGVELLESIFEIDDQEWVEMGSFLFVRLEMRSQGFKASIFLLIILLGTS</sequence>
<organism evidence="1">
    <name type="scientific">Tanacetum cinerariifolium</name>
    <name type="common">Dalmatian daisy</name>
    <name type="synonym">Chrysanthemum cinerariifolium</name>
    <dbReference type="NCBI Taxonomy" id="118510"/>
    <lineage>
        <taxon>Eukaryota</taxon>
        <taxon>Viridiplantae</taxon>
        <taxon>Streptophyta</taxon>
        <taxon>Embryophyta</taxon>
        <taxon>Tracheophyta</taxon>
        <taxon>Spermatophyta</taxon>
        <taxon>Magnoliopsida</taxon>
        <taxon>eudicotyledons</taxon>
        <taxon>Gunneridae</taxon>
        <taxon>Pentapetalae</taxon>
        <taxon>asterids</taxon>
        <taxon>campanulids</taxon>
        <taxon>Asterales</taxon>
        <taxon>Asteraceae</taxon>
        <taxon>Asteroideae</taxon>
        <taxon>Anthemideae</taxon>
        <taxon>Anthemidinae</taxon>
        <taxon>Tanacetum</taxon>
    </lineage>
</organism>
<accession>A0A699GJK3</accession>
<evidence type="ECO:0000313" key="1">
    <source>
        <dbReference type="EMBL" id="GEU29770.1"/>
    </source>
</evidence>